<name>Q93F97_STRAT</name>
<dbReference type="EC" id="2.7.7.24" evidence="3 10"/>
<evidence type="ECO:0000256" key="8">
    <source>
        <dbReference type="ARBA" id="ARBA00022842"/>
    </source>
</evidence>
<dbReference type="PANTHER" id="PTHR43532">
    <property type="entry name" value="GLUCOSE-1-PHOSPHATE THYMIDYLYLTRANSFERASE"/>
    <property type="match status" value="1"/>
</dbReference>
<dbReference type="AlphaFoldDB" id="Q93F97"/>
<keyword evidence="7 10" id="KW-0479">Metal-binding</keyword>
<dbReference type="Pfam" id="PF00483">
    <property type="entry name" value="NTP_transferase"/>
    <property type="match status" value="1"/>
</dbReference>
<evidence type="ECO:0000256" key="4">
    <source>
        <dbReference type="ARBA" id="ARBA00017654"/>
    </source>
</evidence>
<evidence type="ECO:0000256" key="3">
    <source>
        <dbReference type="ARBA" id="ARBA00012461"/>
    </source>
</evidence>
<evidence type="ECO:0000256" key="7">
    <source>
        <dbReference type="ARBA" id="ARBA00022723"/>
    </source>
</evidence>
<evidence type="ECO:0000259" key="11">
    <source>
        <dbReference type="Pfam" id="PF00483"/>
    </source>
</evidence>
<comment type="similarity">
    <text evidence="2 10">Belongs to the glucose-1-phosphate thymidylyltransferase family.</text>
</comment>
<evidence type="ECO:0000256" key="9">
    <source>
        <dbReference type="ARBA" id="ARBA00049336"/>
    </source>
</evidence>
<evidence type="ECO:0000256" key="5">
    <source>
        <dbReference type="ARBA" id="ARBA00022679"/>
    </source>
</evidence>
<keyword evidence="6 10" id="KW-0548">Nucleotidyltransferase</keyword>
<dbReference type="NCBIfam" id="TIGR01207">
    <property type="entry name" value="rmlA"/>
    <property type="match status" value="1"/>
</dbReference>
<dbReference type="Gene3D" id="3.90.550.10">
    <property type="entry name" value="Spore Coat Polysaccharide Biosynthesis Protein SpsA, Chain A"/>
    <property type="match status" value="1"/>
</dbReference>
<protein>
    <recommendedName>
        <fullName evidence="4 10">Glucose-1-phosphate thymidylyltransferase</fullName>
        <ecNumber evidence="3 10">2.7.7.24</ecNumber>
    </recommendedName>
</protein>
<dbReference type="InterPro" id="IPR005907">
    <property type="entry name" value="G1P_thy_trans_s"/>
</dbReference>
<dbReference type="GO" id="GO:0046872">
    <property type="term" value="F:metal ion binding"/>
    <property type="evidence" value="ECO:0007669"/>
    <property type="project" value="UniProtKB-KW"/>
</dbReference>
<gene>
    <name evidence="12" type="primary">sim23</name>
</gene>
<evidence type="ECO:0000256" key="10">
    <source>
        <dbReference type="RuleBase" id="RU003706"/>
    </source>
</evidence>
<proteinExistence type="inferred from homology"/>
<dbReference type="InterPro" id="IPR005835">
    <property type="entry name" value="NTP_transferase_dom"/>
</dbReference>
<evidence type="ECO:0000256" key="2">
    <source>
        <dbReference type="ARBA" id="ARBA00010480"/>
    </source>
</evidence>
<dbReference type="SUPFAM" id="SSF53448">
    <property type="entry name" value="Nucleotide-diphospho-sugar transferases"/>
    <property type="match status" value="1"/>
</dbReference>
<feature type="domain" description="Nucleotidyl transferase" evidence="11">
    <location>
        <begin position="3"/>
        <end position="236"/>
    </location>
</feature>
<comment type="catalytic activity">
    <reaction evidence="9 10">
        <text>dTTP + alpha-D-glucose 1-phosphate + H(+) = dTDP-alpha-D-glucose + diphosphate</text>
        <dbReference type="Rhea" id="RHEA:15225"/>
        <dbReference type="ChEBI" id="CHEBI:15378"/>
        <dbReference type="ChEBI" id="CHEBI:33019"/>
        <dbReference type="ChEBI" id="CHEBI:37568"/>
        <dbReference type="ChEBI" id="CHEBI:57477"/>
        <dbReference type="ChEBI" id="CHEBI:58601"/>
        <dbReference type="EC" id="2.7.7.24"/>
    </reaction>
</comment>
<keyword evidence="5 10" id="KW-0808">Transferase</keyword>
<keyword evidence="8 10" id="KW-0460">Magnesium</keyword>
<evidence type="ECO:0000256" key="1">
    <source>
        <dbReference type="ARBA" id="ARBA00001946"/>
    </source>
</evidence>
<dbReference type="InterPro" id="IPR029044">
    <property type="entry name" value="Nucleotide-diphossugar_trans"/>
</dbReference>
<evidence type="ECO:0000313" key="12">
    <source>
        <dbReference type="EMBL" id="AAL15609.1"/>
    </source>
</evidence>
<dbReference type="EMBL" id="AF322256">
    <property type="protein sequence ID" value="AAL15609.1"/>
    <property type="molecule type" value="Genomic_DNA"/>
</dbReference>
<comment type="function">
    <text evidence="10">Catalyzes the formation of dTDP-glucose, from dTTP and glucose 1-phosphate, as well as its pyrophosphorolysis.</text>
</comment>
<sequence>MRGIILAGGNGTRLAPMTSVVSKQLLPVYGKPMIYYPLSVLLSVGITDILVIARPQDLPLFERLLGDGSRFGACFDYAEQETPRGLADALIVGREHVGDDDVALILGDNIFHGHDFGSIVADAIKNNVGATLFAYEVSDPERYGVVRVDRFGTLLDVVEKPSNPPSNLAITGFYLFDNDALDVAAGLSPSPRGELEITDVIKHFVDRGLARAVPLTDGFVWLDAGTPDSYVDACNYVQAIETRQGRMIACPEEVAFVKGLTGEDQLLAAAAEFGSSEYGRYLTRLAGRFIERSAA</sequence>
<organism evidence="12">
    <name type="scientific">Streptomyces antibioticus</name>
    <dbReference type="NCBI Taxonomy" id="1890"/>
    <lineage>
        <taxon>Bacteria</taxon>
        <taxon>Bacillati</taxon>
        <taxon>Actinomycetota</taxon>
        <taxon>Actinomycetes</taxon>
        <taxon>Kitasatosporales</taxon>
        <taxon>Streptomycetaceae</taxon>
        <taxon>Streptomyces</taxon>
    </lineage>
</organism>
<accession>Q93F97</accession>
<dbReference type="PANTHER" id="PTHR43532:SF1">
    <property type="entry name" value="GLUCOSE-1-PHOSPHATE THYMIDYLYLTRANSFERASE 1"/>
    <property type="match status" value="1"/>
</dbReference>
<reference evidence="12" key="1">
    <citation type="journal article" date="2002" name="Arch. Microbiol.">
        <title>Cloning and analysis of the simocyclinone biosynthetic gene cluster of Streptomyces antibioticus Tu 6040.</title>
        <authorList>
            <person name="Galm U."/>
            <person name="Schimana J."/>
            <person name="Fiedler H.-P."/>
            <person name="Schmidt J."/>
            <person name="Li S.-M."/>
            <person name="Heide L."/>
        </authorList>
    </citation>
    <scope>NUCLEOTIDE SEQUENCE</scope>
    <source>
        <strain evidence="12">Tu 6040</strain>
    </source>
</reference>
<dbReference type="GO" id="GO:0008879">
    <property type="term" value="F:glucose-1-phosphate thymidylyltransferase activity"/>
    <property type="evidence" value="ECO:0007669"/>
    <property type="project" value="UniProtKB-EC"/>
</dbReference>
<comment type="cofactor">
    <cofactor evidence="1">
        <name>Mg(2+)</name>
        <dbReference type="ChEBI" id="CHEBI:18420"/>
    </cofactor>
</comment>
<evidence type="ECO:0000256" key="6">
    <source>
        <dbReference type="ARBA" id="ARBA00022695"/>
    </source>
</evidence>